<dbReference type="InterPro" id="IPR007865">
    <property type="entry name" value="Aminopep_P_N"/>
</dbReference>
<feature type="domain" description="Aminopeptidase P N-terminal" evidence="8">
    <location>
        <begin position="39"/>
        <end position="89"/>
    </location>
</feature>
<gene>
    <name evidence="9" type="ORF">NESM_000317500</name>
</gene>
<dbReference type="GO" id="GO:0006508">
    <property type="term" value="P:proteolysis"/>
    <property type="evidence" value="ECO:0007669"/>
    <property type="project" value="TreeGrafter"/>
</dbReference>
<dbReference type="Gene3D" id="3.40.350.10">
    <property type="entry name" value="Creatinase/prolidase N-terminal domain"/>
    <property type="match status" value="1"/>
</dbReference>
<dbReference type="InterPro" id="IPR052433">
    <property type="entry name" value="X-Pro_dipept-like"/>
</dbReference>
<feature type="domain" description="Peptidase M24" evidence="7">
    <location>
        <begin position="392"/>
        <end position="674"/>
    </location>
</feature>
<dbReference type="PANTHER" id="PTHR43226">
    <property type="entry name" value="XAA-PRO AMINOPEPTIDASE 3"/>
    <property type="match status" value="1"/>
</dbReference>
<evidence type="ECO:0000256" key="4">
    <source>
        <dbReference type="ARBA" id="ARBA00022801"/>
    </source>
</evidence>
<dbReference type="InterPro" id="IPR036005">
    <property type="entry name" value="Creatinase/aminopeptidase-like"/>
</dbReference>
<dbReference type="GO" id="GO:0030145">
    <property type="term" value="F:manganese ion binding"/>
    <property type="evidence" value="ECO:0007669"/>
    <property type="project" value="InterPro"/>
</dbReference>
<feature type="region of interest" description="Disordered" evidence="6">
    <location>
        <begin position="221"/>
        <end position="243"/>
    </location>
</feature>
<dbReference type="GO" id="GO:0070006">
    <property type="term" value="F:metalloaminopeptidase activity"/>
    <property type="evidence" value="ECO:0007669"/>
    <property type="project" value="InterPro"/>
</dbReference>
<comment type="similarity">
    <text evidence="2">Belongs to the peptidase M24B family.</text>
</comment>
<dbReference type="Proteomes" id="UP001430356">
    <property type="component" value="Unassembled WGS sequence"/>
</dbReference>
<dbReference type="Pfam" id="PF05195">
    <property type="entry name" value="AMP_N"/>
    <property type="match status" value="1"/>
</dbReference>
<evidence type="ECO:0000256" key="3">
    <source>
        <dbReference type="ARBA" id="ARBA00022723"/>
    </source>
</evidence>
<evidence type="ECO:0000256" key="5">
    <source>
        <dbReference type="ARBA" id="ARBA00023211"/>
    </source>
</evidence>
<keyword evidence="9" id="KW-0031">Aminopeptidase</keyword>
<evidence type="ECO:0000313" key="10">
    <source>
        <dbReference type="Proteomes" id="UP001430356"/>
    </source>
</evidence>
<feature type="region of interest" description="Disordered" evidence="6">
    <location>
        <begin position="335"/>
        <end position="363"/>
    </location>
</feature>
<evidence type="ECO:0000259" key="8">
    <source>
        <dbReference type="Pfam" id="PF05195"/>
    </source>
</evidence>
<feature type="compositionally biased region" description="Pro residues" evidence="6">
    <location>
        <begin position="229"/>
        <end position="238"/>
    </location>
</feature>
<sequence>MLRRVWRVSPTRQPHPSCSPRLASSVPVIPHVEVSPGEYAERRRHFLECLPSHSITLLPAADEAVYSHDILWPHRQDSLWHHLFGLRLPMRRELAPPASSTSDDVRVTMAVFAKCTGAGGSGSSSSRGAAVGTHTLLCVPPTTTDRETLVWGSNTVNLADYERLLAGDGNSATAAAAASPAPGRHTHAVVTNDVETVRREVCRLIAHMAETQLTTWAESGGVDDAAASSPPPPPPPPNGAGAVREGRRRLLSIMPSVFAAYPRQLRWDGRRYRLRHRLVSTVTAGATAEDTAPRDFLHHHPLEALFSALFATPFSVQQPSAASTTVEVRYSVTAGHTPGLAPSRDTANATPPSTGGGPPSVAPVRLPIRCSDAYAWLYREVKAPSQVRQHLRSARATEDAFLRVMRRAAATLSEHAIHCEFQRAVCDASARAGAAAQVRSAYIPVVASGERGTAIHFTDNDGVAEPGEVVRVDAGVEVDGVPTDCTRTFPIGGPRFTPSQTLLYERLLQLQRSLLRRIGAGVAVGDVARLHMDETQALLCAMDVDVRGTAARSAPSSPPDPVASREEQVPLHLVRSCFCAHSFGHFFGIDIHEDLSRVGPVAGGAGVQGGSAEPSPRQRRSAPRIFRGGMMHTVEPGVYLPSLQRAALFGLDATHLPRPFHGGIGMQVEDDVLILPPPDYPDAAAGASGGREWDGRAAVAEACLWSRGTYLQHALAAFHRHYSDTISDTAATPSVLVEECDAHLSRVGHGSMSAAATNVARFLFAQRVAVDGLAAAESALAGDARTAEQLSYVDNPAYATGLSVPDASASGWYPYPIIVLTATIPKDVSLIEAVMQR</sequence>
<dbReference type="AlphaFoldDB" id="A0AAW0EIT0"/>
<evidence type="ECO:0000256" key="2">
    <source>
        <dbReference type="ARBA" id="ARBA00008766"/>
    </source>
</evidence>
<dbReference type="InterPro" id="IPR029149">
    <property type="entry name" value="Creatin/AminoP/Spt16_N"/>
</dbReference>
<evidence type="ECO:0000256" key="1">
    <source>
        <dbReference type="ARBA" id="ARBA00001936"/>
    </source>
</evidence>
<name>A0AAW0EIT0_9TRYP</name>
<dbReference type="EMBL" id="JAECZO010000030">
    <property type="protein sequence ID" value="KAK7194048.1"/>
    <property type="molecule type" value="Genomic_DNA"/>
</dbReference>
<proteinExistence type="inferred from homology"/>
<keyword evidence="3" id="KW-0479">Metal-binding</keyword>
<keyword evidence="5" id="KW-0464">Manganese</keyword>
<organism evidence="9 10">
    <name type="scientific">Novymonas esmeraldas</name>
    <dbReference type="NCBI Taxonomy" id="1808958"/>
    <lineage>
        <taxon>Eukaryota</taxon>
        <taxon>Discoba</taxon>
        <taxon>Euglenozoa</taxon>
        <taxon>Kinetoplastea</taxon>
        <taxon>Metakinetoplastina</taxon>
        <taxon>Trypanosomatida</taxon>
        <taxon>Trypanosomatidae</taxon>
        <taxon>Novymonas</taxon>
    </lineage>
</organism>
<dbReference type="InterPro" id="IPR000994">
    <property type="entry name" value="Pept_M24"/>
</dbReference>
<comment type="caution">
    <text evidence="9">The sequence shown here is derived from an EMBL/GenBank/DDBJ whole genome shotgun (WGS) entry which is preliminary data.</text>
</comment>
<keyword evidence="9" id="KW-0645">Protease</keyword>
<reference evidence="9 10" key="1">
    <citation type="journal article" date="2021" name="MBio">
        <title>A New Model Trypanosomatid, Novymonas esmeraldas: Genomic Perception of Its 'Candidatus Pandoraea novymonadis' Endosymbiont.</title>
        <authorList>
            <person name="Zakharova A."/>
            <person name="Saura A."/>
            <person name="Butenko A."/>
            <person name="Podesvova L."/>
            <person name="Warmusova S."/>
            <person name="Kostygov A.Y."/>
            <person name="Nenarokova A."/>
            <person name="Lukes J."/>
            <person name="Opperdoes F.R."/>
            <person name="Yurchenko V."/>
        </authorList>
    </citation>
    <scope>NUCLEOTIDE SEQUENCE [LARGE SCALE GENOMIC DNA]</scope>
    <source>
        <strain evidence="9 10">E262AT.01</strain>
    </source>
</reference>
<protein>
    <submittedName>
        <fullName evidence="9">Aminopeptidase P1</fullName>
    </submittedName>
</protein>
<evidence type="ECO:0000313" key="9">
    <source>
        <dbReference type="EMBL" id="KAK7194048.1"/>
    </source>
</evidence>
<evidence type="ECO:0000259" key="7">
    <source>
        <dbReference type="Pfam" id="PF00557"/>
    </source>
</evidence>
<dbReference type="SUPFAM" id="SSF53092">
    <property type="entry name" value="Creatinase/prolidase N-terminal domain"/>
    <property type="match status" value="1"/>
</dbReference>
<dbReference type="Pfam" id="PF00557">
    <property type="entry name" value="Peptidase_M24"/>
    <property type="match status" value="1"/>
</dbReference>
<comment type="cofactor">
    <cofactor evidence="1">
        <name>Mn(2+)</name>
        <dbReference type="ChEBI" id="CHEBI:29035"/>
    </cofactor>
</comment>
<keyword evidence="10" id="KW-1185">Reference proteome</keyword>
<accession>A0AAW0EIT0</accession>
<evidence type="ECO:0000256" key="6">
    <source>
        <dbReference type="SAM" id="MobiDB-lite"/>
    </source>
</evidence>
<keyword evidence="4" id="KW-0378">Hydrolase</keyword>
<dbReference type="Gene3D" id="3.90.230.10">
    <property type="entry name" value="Creatinase/methionine aminopeptidase superfamily"/>
    <property type="match status" value="1"/>
</dbReference>
<dbReference type="PANTHER" id="PTHR43226:SF4">
    <property type="entry name" value="XAA-PRO AMINOPEPTIDASE 3"/>
    <property type="match status" value="1"/>
</dbReference>
<dbReference type="SUPFAM" id="SSF55920">
    <property type="entry name" value="Creatinase/aminopeptidase"/>
    <property type="match status" value="1"/>
</dbReference>
<dbReference type="GO" id="GO:0005739">
    <property type="term" value="C:mitochondrion"/>
    <property type="evidence" value="ECO:0007669"/>
    <property type="project" value="TreeGrafter"/>
</dbReference>